<comment type="caution">
    <text evidence="3">The sequence shown here is derived from an EMBL/GenBank/DDBJ whole genome shotgun (WGS) entry which is preliminary data.</text>
</comment>
<organism evidence="3 4">
    <name type="scientific">Streptomyces mutabilis</name>
    <dbReference type="NCBI Taxonomy" id="67332"/>
    <lineage>
        <taxon>Bacteria</taxon>
        <taxon>Bacillati</taxon>
        <taxon>Actinomycetota</taxon>
        <taxon>Actinomycetes</taxon>
        <taxon>Kitasatosporales</taxon>
        <taxon>Streptomycetaceae</taxon>
        <taxon>Streptomyces</taxon>
    </lineage>
</organism>
<feature type="domain" description="DUF3631" evidence="2">
    <location>
        <begin position="231"/>
        <end position="414"/>
    </location>
</feature>
<protein>
    <recommendedName>
        <fullName evidence="2">DUF3631 domain-containing protein</fullName>
    </recommendedName>
</protein>
<dbReference type="Pfam" id="PF12307">
    <property type="entry name" value="DUF3631"/>
    <property type="match status" value="1"/>
</dbReference>
<reference evidence="3 4" key="1">
    <citation type="submission" date="2014-05" db="EMBL/GenBank/DDBJ databases">
        <title>Complete genome sequence of the Streptomyces mutabilis TRM45540.</title>
        <authorList>
            <person name="Luo X."/>
            <person name="Zhang L."/>
        </authorList>
    </citation>
    <scope>NUCLEOTIDE SEQUENCE [LARGE SCALE GENOMIC DNA]</scope>
    <source>
        <strain evidence="3 4">TRM45540</strain>
    </source>
</reference>
<accession>A0A086MZX4</accession>
<dbReference type="EMBL" id="JNFQ01000002">
    <property type="protein sequence ID" value="KFG74442.1"/>
    <property type="molecule type" value="Genomic_DNA"/>
</dbReference>
<gene>
    <name evidence="3" type="ORF">FM21_27220</name>
</gene>
<dbReference type="STRING" id="1915400.FM21_27220"/>
<feature type="region of interest" description="Disordered" evidence="1">
    <location>
        <begin position="1"/>
        <end position="66"/>
    </location>
</feature>
<evidence type="ECO:0000313" key="3">
    <source>
        <dbReference type="EMBL" id="KFG74442.1"/>
    </source>
</evidence>
<name>A0A086MZX4_9ACTN</name>
<dbReference type="HOGENOM" id="CLU_041012_1_0_11"/>
<evidence type="ECO:0000313" key="4">
    <source>
        <dbReference type="Proteomes" id="UP000029095"/>
    </source>
</evidence>
<sequence length="436" mass="47321">MCLGEPDLARPAHRGGTPVDESTTSHTATAPAVTPSWPPVAIPGQGLASDPSSSERDRTDSSNEGAGLLDELRAAIARYVILPSGEALTAVTLWVAATHIQPALQHAPRLAVVGPAKRCGKSRLLDVITETAHDPLITVNTSPAVVFRAIGDDPPTLLVDEADTIFGSIKAAEKNEELRGLLNAGHQRNRPALRISGPEHTTRKFPTFAMAALAGIGALPDTVMDRAVVIRMQRRKDGERVEQFRSRRDIPALHALRDRLAAWIRPLMDTAADLVPRMPVQDRAADTWEPLVIVAELAGGTWPEDARAACAAMCAAEADKDDESNLKTRLLQDIRRAFARCGDPDIMRTRDLLEELLKDQEAPWAEYGTTGLSPRHLGLLLKDFDIKAATLRFEGGRQAKGFARLRFTDAWARYCPEESTSENGDESAPIGPDPHP</sequence>
<dbReference type="AlphaFoldDB" id="A0A086MZX4"/>
<evidence type="ECO:0000259" key="2">
    <source>
        <dbReference type="Pfam" id="PF12307"/>
    </source>
</evidence>
<keyword evidence="4" id="KW-1185">Reference proteome</keyword>
<evidence type="ECO:0000256" key="1">
    <source>
        <dbReference type="SAM" id="MobiDB-lite"/>
    </source>
</evidence>
<proteinExistence type="predicted"/>
<dbReference type="Proteomes" id="UP000029095">
    <property type="component" value="Unassembled WGS sequence"/>
</dbReference>
<feature type="region of interest" description="Disordered" evidence="1">
    <location>
        <begin position="417"/>
        <end position="436"/>
    </location>
</feature>
<dbReference type="InterPro" id="IPR022081">
    <property type="entry name" value="DUF3631"/>
</dbReference>